<keyword evidence="1" id="KW-1133">Transmembrane helix</keyword>
<dbReference type="SUPFAM" id="SSF54523">
    <property type="entry name" value="Pili subunits"/>
    <property type="match status" value="1"/>
</dbReference>
<protein>
    <submittedName>
        <fullName evidence="2">Prepilin-type N-terminal cleavage/methylation domain-containing protein</fullName>
    </submittedName>
</protein>
<keyword evidence="1" id="KW-0812">Transmembrane</keyword>
<keyword evidence="3" id="KW-1185">Reference proteome</keyword>
<evidence type="ECO:0000313" key="3">
    <source>
        <dbReference type="Proteomes" id="UP001202134"/>
    </source>
</evidence>
<evidence type="ECO:0000256" key="1">
    <source>
        <dbReference type="SAM" id="Phobius"/>
    </source>
</evidence>
<dbReference type="InterPro" id="IPR012902">
    <property type="entry name" value="N_methyl_site"/>
</dbReference>
<gene>
    <name evidence="2" type="ORF">L2737_00770</name>
</gene>
<organism evidence="2 3">
    <name type="scientific">Shewanella electrodiphila</name>
    <dbReference type="NCBI Taxonomy" id="934143"/>
    <lineage>
        <taxon>Bacteria</taxon>
        <taxon>Pseudomonadati</taxon>
        <taxon>Pseudomonadota</taxon>
        <taxon>Gammaproteobacteria</taxon>
        <taxon>Alteromonadales</taxon>
        <taxon>Shewanellaceae</taxon>
        <taxon>Shewanella</taxon>
    </lineage>
</organism>
<sequence>MNKTLFCSPKNHSAQFSYSKKSFGFTLIELVVVIIILAILAIVASSKFIDFRKDSIVATMDGMESAMQSAATLTYSKASIAGVEKLATSTLSINNIDIELAYGYPDGTAAGIDLLMDFPEGDWNKRPSVFAGAWIYWHGVITEDAGQAACYLRYRQATSASARPIINVVTNGC</sequence>
<reference evidence="2 3" key="1">
    <citation type="submission" date="2022-01" db="EMBL/GenBank/DDBJ databases">
        <title>Whole genome-based taxonomy of the Shewanellaceae.</title>
        <authorList>
            <person name="Martin-Rodriguez A.J."/>
        </authorList>
    </citation>
    <scope>NUCLEOTIDE SEQUENCE [LARGE SCALE GENOMIC DNA]</scope>
    <source>
        <strain evidence="2 3">DSM 24955</strain>
    </source>
</reference>
<dbReference type="RefSeq" id="WP_248954448.1">
    <property type="nucleotide sequence ID" value="NZ_JAKIKU010000001.1"/>
</dbReference>
<dbReference type="EMBL" id="JAKIKU010000001">
    <property type="protein sequence ID" value="MCL1043865.1"/>
    <property type="molecule type" value="Genomic_DNA"/>
</dbReference>
<dbReference type="Pfam" id="PF07963">
    <property type="entry name" value="N_methyl"/>
    <property type="match status" value="1"/>
</dbReference>
<accession>A0ABT0KKE0</accession>
<dbReference type="InterPro" id="IPR045584">
    <property type="entry name" value="Pilin-like"/>
</dbReference>
<feature type="transmembrane region" description="Helical" evidence="1">
    <location>
        <begin position="23"/>
        <end position="44"/>
    </location>
</feature>
<comment type="caution">
    <text evidence="2">The sequence shown here is derived from an EMBL/GenBank/DDBJ whole genome shotgun (WGS) entry which is preliminary data.</text>
</comment>
<dbReference type="Gene3D" id="3.30.700.10">
    <property type="entry name" value="Glycoprotein, Type 4 Pilin"/>
    <property type="match status" value="1"/>
</dbReference>
<dbReference type="NCBIfam" id="TIGR02532">
    <property type="entry name" value="IV_pilin_GFxxxE"/>
    <property type="match status" value="1"/>
</dbReference>
<name>A0ABT0KKE0_9GAMM</name>
<dbReference type="Proteomes" id="UP001202134">
    <property type="component" value="Unassembled WGS sequence"/>
</dbReference>
<evidence type="ECO:0000313" key="2">
    <source>
        <dbReference type="EMBL" id="MCL1043865.1"/>
    </source>
</evidence>
<keyword evidence="1" id="KW-0472">Membrane</keyword>
<proteinExistence type="predicted"/>